<dbReference type="InterPro" id="IPR002912">
    <property type="entry name" value="ACT_dom"/>
</dbReference>
<keyword evidence="4" id="KW-0378">Hydrolase</keyword>
<dbReference type="CDD" id="cd00077">
    <property type="entry name" value="HDc"/>
    <property type="match status" value="1"/>
</dbReference>
<dbReference type="SUPFAM" id="SSF81891">
    <property type="entry name" value="Poly A polymerase C-terminal region-like"/>
    <property type="match status" value="1"/>
</dbReference>
<dbReference type="PROSITE" id="PS51831">
    <property type="entry name" value="HD"/>
    <property type="match status" value="1"/>
</dbReference>
<evidence type="ECO:0000256" key="5">
    <source>
        <dbReference type="ARBA" id="ARBA00022842"/>
    </source>
</evidence>
<dbReference type="Gene3D" id="1.10.3090.10">
    <property type="entry name" value="cca-adding enzyme, domain 2"/>
    <property type="match status" value="1"/>
</dbReference>
<keyword evidence="5" id="KW-0460">Magnesium</keyword>
<dbReference type="EMBL" id="CAJHOE010000006">
    <property type="protein sequence ID" value="CAD7289086.1"/>
    <property type="molecule type" value="Genomic_DNA"/>
</dbReference>
<dbReference type="PANTHER" id="PTHR47320">
    <property type="entry name" value="BIFUNCTIONAL URIDYLYLTRANSFERASE/URIDYLYL-REMOVING ENZYME"/>
    <property type="match status" value="1"/>
</dbReference>
<dbReference type="EC" id="2.7.7.59" evidence="10"/>
<dbReference type="InterPro" id="IPR010043">
    <property type="entry name" value="UTase/UR"/>
</dbReference>
<dbReference type="SUPFAM" id="SSF55021">
    <property type="entry name" value="ACT-like"/>
    <property type="match status" value="1"/>
</dbReference>
<evidence type="ECO:0000313" key="10">
    <source>
        <dbReference type="EMBL" id="CAD7289086.1"/>
    </source>
</evidence>
<keyword evidence="11" id="KW-1185">Reference proteome</keyword>
<feature type="coiled-coil region" evidence="7">
    <location>
        <begin position="692"/>
        <end position="719"/>
    </location>
</feature>
<evidence type="ECO:0000256" key="4">
    <source>
        <dbReference type="ARBA" id="ARBA00022801"/>
    </source>
</evidence>
<proteinExistence type="predicted"/>
<reference evidence="10 11" key="1">
    <citation type="submission" date="2020-11" db="EMBL/GenBank/DDBJ databases">
        <authorList>
            <person name="Peeters C."/>
        </authorList>
    </citation>
    <scope>NUCLEOTIDE SEQUENCE [LARGE SCALE GENOMIC DNA]</scope>
    <source>
        <strain evidence="10 11">LMG 8286</strain>
    </source>
</reference>
<feature type="domain" description="ACT" evidence="8">
    <location>
        <begin position="747"/>
        <end position="811"/>
    </location>
</feature>
<evidence type="ECO:0000256" key="1">
    <source>
        <dbReference type="ARBA" id="ARBA00022679"/>
    </source>
</evidence>
<organism evidence="10 11">
    <name type="scientific">Campylobacter suis</name>
    <dbReference type="NCBI Taxonomy" id="2790657"/>
    <lineage>
        <taxon>Bacteria</taxon>
        <taxon>Pseudomonadati</taxon>
        <taxon>Campylobacterota</taxon>
        <taxon>Epsilonproteobacteria</taxon>
        <taxon>Campylobacterales</taxon>
        <taxon>Campylobacteraceae</taxon>
        <taxon>Campylobacter</taxon>
    </lineage>
</organism>
<keyword evidence="7" id="KW-0175">Coiled coil</keyword>
<dbReference type="Pfam" id="PF01966">
    <property type="entry name" value="HD"/>
    <property type="match status" value="1"/>
</dbReference>
<evidence type="ECO:0000313" key="11">
    <source>
        <dbReference type="Proteomes" id="UP000789359"/>
    </source>
</evidence>
<comment type="caution">
    <text evidence="10">The sequence shown here is derived from an EMBL/GenBank/DDBJ whole genome shotgun (WGS) entry which is preliminary data.</text>
</comment>
<evidence type="ECO:0000259" key="8">
    <source>
        <dbReference type="PROSITE" id="PS51671"/>
    </source>
</evidence>
<dbReference type="InterPro" id="IPR045865">
    <property type="entry name" value="ACT-like_dom_sf"/>
</dbReference>
<keyword evidence="3" id="KW-0677">Repeat</keyword>
<dbReference type="InterPro" id="IPR003607">
    <property type="entry name" value="HD/PDEase_dom"/>
</dbReference>
<keyword evidence="6" id="KW-0511">Multifunctional enzyme</keyword>
<evidence type="ECO:0000256" key="6">
    <source>
        <dbReference type="ARBA" id="ARBA00023268"/>
    </source>
</evidence>
<evidence type="ECO:0000256" key="7">
    <source>
        <dbReference type="SAM" id="Coils"/>
    </source>
</evidence>
<keyword evidence="1 10" id="KW-0808">Transferase</keyword>
<dbReference type="GO" id="GO:0008773">
    <property type="term" value="F:[protein-PII] uridylyltransferase activity"/>
    <property type="evidence" value="ECO:0007669"/>
    <property type="project" value="UniProtKB-EC"/>
</dbReference>
<accession>A0ABM8Q814</accession>
<protein>
    <submittedName>
        <fullName evidence="10">Bifunctional uridylyltransferase/uridylyl-removing enzyme</fullName>
        <ecNumber evidence="10">2.7.7.59</ecNumber>
    </submittedName>
</protein>
<gene>
    <name evidence="10" type="primary">glnD</name>
    <name evidence="10" type="ORF">LMG8286_01640</name>
</gene>
<dbReference type="RefSeq" id="WP_230057381.1">
    <property type="nucleotide sequence ID" value="NZ_CAJHOE010000006.1"/>
</dbReference>
<dbReference type="InterPro" id="IPR006674">
    <property type="entry name" value="HD_domain"/>
</dbReference>
<evidence type="ECO:0000256" key="3">
    <source>
        <dbReference type="ARBA" id="ARBA00022737"/>
    </source>
</evidence>
<feature type="domain" description="HD" evidence="9">
    <location>
        <begin position="426"/>
        <end position="549"/>
    </location>
</feature>
<sequence length="811" mass="92811">MVQTDKKFSKQLQKTQGRNFVNFLTKNIDEQLQEVFSKLMVEFFENFMPSAENFPVSLLASGKFAQNLISINSELEILITYKNTQGYNTKTFIKALSNELETLNLNLKIKSHDIDEIFYTYKDDIKAKSSLCIVRYICGSKALYKGVRNEINRTKEHKKDELLNYHAKALMPFEISKPLNQTPDIKADFGGLNEIWHFNCILATKNSENNARLSSLEFINEKQISQFNLNTDFLLSLRSALNLTQNSDKFSAECVNSVTQLLQTKSKKSLDTEGVISQKMLNSMLNIGTFVRFCAAVITRENSNKLSLNEKKIARQNSGFYQIQNSIFSSLHNTPTSLKQLLSELNELRDIELKFDISAIFYIKRLKFNKDELDSVAGELKKLFLRNNSHCILKALLDADVLGLIIKPLEHIIGLGEYDGYHKFSVDEHSILSVKFLENIKDKFIKSLYADLCMQGKLMLKLVALMHDVGKGLGGEHSSVGANIFRAYANKLELSSEAVNMGVTLIKHHTLMANVANREDIYSQRMIFSFISNLGEKQALKLLYILTYCVMNATDESLYNNYTAKLLHELYEISLESFEDEGLLDEATRRVKKEQSIRRNDEFLILTDELKDKIFKITSNLLFAKYSASEIIELAKLANNSKNLYVELKNKQNLSLIIISNERVNLAMLLFNLANFDLAYMEIFELFEDKFYIKLEFNKNAKTAELKELENTAKMALQSKDEPKGKKIIISKDELVFDLNHSQEYAKLNINAKDQRGLMAHVMGILAKNSANIASARIQTIKNRTRNLLLISKDDSLCYNWDKILNQITSE</sequence>
<name>A0ABM8Q814_9BACT</name>
<keyword evidence="2 10" id="KW-0548">Nucleotidyltransferase</keyword>
<dbReference type="CDD" id="cd04873">
    <property type="entry name" value="ACT_UUR-ACR-like"/>
    <property type="match status" value="1"/>
</dbReference>
<dbReference type="Proteomes" id="UP000789359">
    <property type="component" value="Unassembled WGS sequence"/>
</dbReference>
<dbReference type="PROSITE" id="PS51671">
    <property type="entry name" value="ACT"/>
    <property type="match status" value="1"/>
</dbReference>
<evidence type="ECO:0000256" key="2">
    <source>
        <dbReference type="ARBA" id="ARBA00022695"/>
    </source>
</evidence>
<evidence type="ECO:0000259" key="9">
    <source>
        <dbReference type="PROSITE" id="PS51831"/>
    </source>
</evidence>
<dbReference type="PANTHER" id="PTHR47320:SF1">
    <property type="entry name" value="BIFUNCTIONAL URIDYLYLTRANSFERASE_URIDYLYL-REMOVING ENZYME"/>
    <property type="match status" value="1"/>
</dbReference>